<dbReference type="EMBL" id="VAFM01000001">
    <property type="protein sequence ID" value="TKW61930.1"/>
    <property type="molecule type" value="Genomic_DNA"/>
</dbReference>
<evidence type="ECO:0000256" key="8">
    <source>
        <dbReference type="SAM" id="MobiDB-lite"/>
    </source>
</evidence>
<evidence type="ECO:0000256" key="5">
    <source>
        <dbReference type="ARBA" id="ARBA00023143"/>
    </source>
</evidence>
<feature type="region of interest" description="Disordered" evidence="8">
    <location>
        <begin position="124"/>
        <end position="144"/>
    </location>
</feature>
<feature type="chain" id="PRO_5027045229" description="Flagellar L-ring protein" evidence="9">
    <location>
        <begin position="23"/>
        <end position="238"/>
    </location>
</feature>
<evidence type="ECO:0000313" key="10">
    <source>
        <dbReference type="EMBL" id="TKW61930.1"/>
    </source>
</evidence>
<keyword evidence="10" id="KW-0969">Cilium</keyword>
<comment type="caution">
    <text evidence="10">The sequence shown here is derived from an EMBL/GenBank/DDBJ whole genome shotgun (WGS) entry which is preliminary data.</text>
</comment>
<dbReference type="GO" id="GO:0071973">
    <property type="term" value="P:bacterial-type flagellum-dependent cell motility"/>
    <property type="evidence" value="ECO:0007669"/>
    <property type="project" value="InterPro"/>
</dbReference>
<keyword evidence="7" id="KW-0449">Lipoprotein</keyword>
<evidence type="ECO:0000256" key="3">
    <source>
        <dbReference type="ARBA" id="ARBA00022729"/>
    </source>
</evidence>
<evidence type="ECO:0000256" key="6">
    <source>
        <dbReference type="ARBA" id="ARBA00023237"/>
    </source>
</evidence>
<reference evidence="10 11" key="1">
    <citation type="journal article" date="2017" name="Nat. Commun.">
        <title>In situ click chemistry generation of cyclooxygenase-2 inhibitors.</title>
        <authorList>
            <person name="Bhardwaj A."/>
            <person name="Kaur J."/>
            <person name="Wuest M."/>
            <person name="Wuest F."/>
        </authorList>
    </citation>
    <scope>NUCLEOTIDE SEQUENCE [LARGE SCALE GENOMIC DNA]</scope>
    <source>
        <strain evidence="10">S2_018_000_R2_106</strain>
    </source>
</reference>
<protein>
    <recommendedName>
        <fullName evidence="7">Flagellar L-ring protein</fullName>
    </recommendedName>
    <alternativeName>
        <fullName evidence="7">Basal body L-ring protein</fullName>
    </alternativeName>
</protein>
<feature type="compositionally biased region" description="Basic and acidic residues" evidence="8">
    <location>
        <begin position="134"/>
        <end position="144"/>
    </location>
</feature>
<comment type="subcellular location">
    <subcellularLocation>
        <location evidence="7">Cell outer membrane</location>
        <topology evidence="7">Lipid-anchor</topology>
    </subcellularLocation>
    <subcellularLocation>
        <location evidence="7">Bacterial flagellum basal body</location>
    </subcellularLocation>
</comment>
<keyword evidence="3 7" id="KW-0732">Signal</keyword>
<evidence type="ECO:0000256" key="2">
    <source>
        <dbReference type="ARBA" id="ARBA00006929"/>
    </source>
</evidence>
<dbReference type="AlphaFoldDB" id="A0A6N4R6M2"/>
<organism evidence="10 11">
    <name type="scientific">Blastochloris viridis</name>
    <name type="common">Rhodopseudomonas viridis</name>
    <dbReference type="NCBI Taxonomy" id="1079"/>
    <lineage>
        <taxon>Bacteria</taxon>
        <taxon>Pseudomonadati</taxon>
        <taxon>Pseudomonadota</taxon>
        <taxon>Alphaproteobacteria</taxon>
        <taxon>Hyphomicrobiales</taxon>
        <taxon>Blastochloridaceae</taxon>
        <taxon>Blastochloris</taxon>
    </lineage>
</organism>
<dbReference type="PANTHER" id="PTHR34933:SF1">
    <property type="entry name" value="FLAGELLAR L-RING PROTEIN"/>
    <property type="match status" value="1"/>
</dbReference>
<dbReference type="Pfam" id="PF02107">
    <property type="entry name" value="FlgH"/>
    <property type="match status" value="1"/>
</dbReference>
<comment type="similarity">
    <text evidence="2 7">Belongs to the FlgH family.</text>
</comment>
<dbReference type="GO" id="GO:0009279">
    <property type="term" value="C:cell outer membrane"/>
    <property type="evidence" value="ECO:0007669"/>
    <property type="project" value="UniProtKB-SubCell"/>
</dbReference>
<keyword evidence="10" id="KW-0966">Cell projection</keyword>
<comment type="subunit">
    <text evidence="7">The basal body constitutes a major portion of the flagellar organelle and consists of four rings (L,P,S, and M) mounted on a central rod.</text>
</comment>
<keyword evidence="4 7" id="KW-0472">Membrane</keyword>
<comment type="function">
    <text evidence="1 7">Assembles around the rod to form the L-ring and probably protects the motor/basal body from shearing forces during rotation.</text>
</comment>
<feature type="signal peptide" evidence="9">
    <location>
        <begin position="1"/>
        <end position="22"/>
    </location>
</feature>
<evidence type="ECO:0000256" key="4">
    <source>
        <dbReference type="ARBA" id="ARBA00023136"/>
    </source>
</evidence>
<accession>A0A6N4R6M2</accession>
<dbReference type="InterPro" id="IPR000527">
    <property type="entry name" value="Flag_Lring"/>
</dbReference>
<gene>
    <name evidence="7" type="primary">flgH</name>
    <name evidence="10" type="ORF">DI628_04725</name>
</gene>
<dbReference type="PRINTS" id="PR01008">
    <property type="entry name" value="FLGLRINGFLGH"/>
</dbReference>
<keyword evidence="10" id="KW-0282">Flagellum</keyword>
<dbReference type="PANTHER" id="PTHR34933">
    <property type="entry name" value="FLAGELLAR L-RING PROTEIN"/>
    <property type="match status" value="1"/>
</dbReference>
<evidence type="ECO:0000313" key="11">
    <source>
        <dbReference type="Proteomes" id="UP000320948"/>
    </source>
</evidence>
<dbReference type="Proteomes" id="UP000320948">
    <property type="component" value="Unassembled WGS sequence"/>
</dbReference>
<dbReference type="PROSITE" id="PS51257">
    <property type="entry name" value="PROKAR_LIPOPROTEIN"/>
    <property type="match status" value="1"/>
</dbReference>
<proteinExistence type="inferred from homology"/>
<dbReference type="GO" id="GO:0009427">
    <property type="term" value="C:bacterial-type flagellum basal body, distal rod, L ring"/>
    <property type="evidence" value="ECO:0007669"/>
    <property type="project" value="InterPro"/>
</dbReference>
<keyword evidence="5 7" id="KW-0975">Bacterial flagellum</keyword>
<dbReference type="HAMAP" id="MF_00415">
    <property type="entry name" value="FlgH"/>
    <property type="match status" value="1"/>
</dbReference>
<dbReference type="GO" id="GO:0003774">
    <property type="term" value="F:cytoskeletal motor activity"/>
    <property type="evidence" value="ECO:0007669"/>
    <property type="project" value="InterPro"/>
</dbReference>
<name>A0A6N4R6M2_BLAVI</name>
<sequence>MNRTVLTAALAALALAGCQSMVRPEMTSLSEGLGTQAKPQLPVPVTIPAPATPQMGSLWVPGSKQFFKDSRAHQLGDIITVIVQETATAKVEAKTDASRTHNQQSGLLDFLNLEGKLTSRGIPLGPTNLVNTRSNRDFQGDAKTDRKDNLTASIAAVVTQVMPNGLLVIQGQREVLVNYEKQVMTLQGIVRPEDITSQNTIASGKIAEARIAYAGRGVLDDAQTPQYGVRWIDKILPF</sequence>
<evidence type="ECO:0000256" key="1">
    <source>
        <dbReference type="ARBA" id="ARBA00002591"/>
    </source>
</evidence>
<evidence type="ECO:0000256" key="7">
    <source>
        <dbReference type="HAMAP-Rule" id="MF_00415"/>
    </source>
</evidence>
<evidence type="ECO:0000256" key="9">
    <source>
        <dbReference type="SAM" id="SignalP"/>
    </source>
</evidence>
<keyword evidence="6 7" id="KW-0998">Cell outer membrane</keyword>